<protein>
    <submittedName>
        <fullName evidence="2">Uncharacterized protein</fullName>
    </submittedName>
</protein>
<feature type="compositionally biased region" description="Low complexity" evidence="1">
    <location>
        <begin position="41"/>
        <end position="51"/>
    </location>
</feature>
<name>A9NSX1_PICSI</name>
<dbReference type="EMBL" id="EF084413">
    <property type="protein sequence ID" value="ABK23732.1"/>
    <property type="molecule type" value="mRNA"/>
</dbReference>
<dbReference type="AlphaFoldDB" id="A9NSX1"/>
<dbReference type="OMA" id="QESTPEW"/>
<dbReference type="InterPro" id="IPR006461">
    <property type="entry name" value="PLAC_motif_containing"/>
</dbReference>
<dbReference type="NCBIfam" id="TIGR01571">
    <property type="entry name" value="A_thal_Cys_rich"/>
    <property type="match status" value="1"/>
</dbReference>
<feature type="region of interest" description="Disordered" evidence="1">
    <location>
        <begin position="1"/>
        <end position="51"/>
    </location>
</feature>
<dbReference type="Pfam" id="PF04749">
    <property type="entry name" value="PLAC8"/>
    <property type="match status" value="1"/>
</dbReference>
<proteinExistence type="evidence at transcript level"/>
<evidence type="ECO:0000313" key="2">
    <source>
        <dbReference type="EMBL" id="ABK23732.1"/>
    </source>
</evidence>
<organism evidence="2">
    <name type="scientific">Picea sitchensis</name>
    <name type="common">Sitka spruce</name>
    <name type="synonym">Pinus sitchensis</name>
    <dbReference type="NCBI Taxonomy" id="3332"/>
    <lineage>
        <taxon>Eukaryota</taxon>
        <taxon>Viridiplantae</taxon>
        <taxon>Streptophyta</taxon>
        <taxon>Embryophyta</taxon>
        <taxon>Tracheophyta</taxon>
        <taxon>Spermatophyta</taxon>
        <taxon>Pinopsida</taxon>
        <taxon>Pinidae</taxon>
        <taxon>Conifers I</taxon>
        <taxon>Pinales</taxon>
        <taxon>Pinaceae</taxon>
        <taxon>Picea</taxon>
    </lineage>
</organism>
<feature type="compositionally biased region" description="Polar residues" evidence="1">
    <location>
        <begin position="22"/>
        <end position="35"/>
    </location>
</feature>
<dbReference type="PANTHER" id="PTHR15907">
    <property type="entry name" value="DUF614 FAMILY PROTEIN-RELATED"/>
    <property type="match status" value="1"/>
</dbReference>
<evidence type="ECO:0000256" key="1">
    <source>
        <dbReference type="SAM" id="MobiDB-lite"/>
    </source>
</evidence>
<accession>A9NSX1</accession>
<sequence>MVSKFEPSAPLLSPGAEIDPNWTRSDQPPENQPLIQGQGHGYYTESGSSSSSYGSHVPVPYGQIQSYQQYVAPSPAYGVPVWQQQQQESTPEWSTGLCHCGADITICLLGCFCPCFLFGKVAEKLDRHVTHCLAAAAVWYILQQFTSCGCIYSCGYRRKLRAIYNLPEKPLPDCLVHYLCWHCAFCQEYRELQIRRIREEAWASRTVMASPVQQSMNY</sequence>
<reference evidence="2" key="1">
    <citation type="journal article" date="2008" name="BMC Genomics">
        <title>A conifer genomics resource of 200,000 spruce (Picea spp.) ESTs and 6,464 high-quality, sequence-finished full-length cDNAs for Sitka spruce (Picea sitchensis).</title>
        <authorList>
            <person name="Ralph S.G."/>
            <person name="Chun H.J."/>
            <person name="Kolosova N."/>
            <person name="Cooper D."/>
            <person name="Oddy C."/>
            <person name="Ritland C.E."/>
            <person name="Kirkpatrick R."/>
            <person name="Moore R."/>
            <person name="Barber S."/>
            <person name="Holt R.A."/>
            <person name="Jones S.J."/>
            <person name="Marra M.A."/>
            <person name="Douglas C.J."/>
            <person name="Ritland K."/>
            <person name="Bohlmann J."/>
        </authorList>
    </citation>
    <scope>NUCLEOTIDE SEQUENCE</scope>
    <source>
        <tissue evidence="2">Green portion of the leader tissue</tissue>
    </source>
</reference>